<dbReference type="EMBL" id="JQCE01000035">
    <property type="protein sequence ID" value="KRO16621.1"/>
    <property type="molecule type" value="Genomic_DNA"/>
</dbReference>
<gene>
    <name evidence="1" type="ORF">IV56_GL001065</name>
</gene>
<keyword evidence="2" id="KW-1185">Reference proteome</keyword>
<sequence length="159" mass="17595">MTADSTGISVFENMLGIATDLSIDLETRRINVLASMMNHPPYTFKFLKFLLEKFAGRVELAQYPNDFKLVVRTWLEKLGQVDQLDYLLNTIVPANLIIDSTNEITANGTGHLYVGGVVTAVESYILSNDISGTYEINNTETLASGVHTFETIEINMKGA</sequence>
<evidence type="ECO:0000313" key="2">
    <source>
        <dbReference type="Proteomes" id="UP000050969"/>
    </source>
</evidence>
<dbReference type="Proteomes" id="UP000050969">
    <property type="component" value="Unassembled WGS sequence"/>
</dbReference>
<proteinExistence type="predicted"/>
<name>A0A0R2MXS0_9LACO</name>
<dbReference type="STRING" id="1293598.IV56_GL001065"/>
<reference evidence="1 2" key="1">
    <citation type="journal article" date="2015" name="Genome Announc.">
        <title>Expanding the biotechnology potential of lactobacilli through comparative genomics of 213 strains and associated genera.</title>
        <authorList>
            <person name="Sun Z."/>
            <person name="Harris H.M."/>
            <person name="McCann A."/>
            <person name="Guo C."/>
            <person name="Argimon S."/>
            <person name="Zhang W."/>
            <person name="Yang X."/>
            <person name="Jeffery I.B."/>
            <person name="Cooney J.C."/>
            <person name="Kagawa T.F."/>
            <person name="Liu W."/>
            <person name="Song Y."/>
            <person name="Salvetti E."/>
            <person name="Wrobel A."/>
            <person name="Rasinkangas P."/>
            <person name="Parkhill J."/>
            <person name="Rea M.C."/>
            <person name="O'Sullivan O."/>
            <person name="Ritari J."/>
            <person name="Douillard F.P."/>
            <person name="Paul Ross R."/>
            <person name="Yang R."/>
            <person name="Briner A.E."/>
            <person name="Felis G.E."/>
            <person name="de Vos W.M."/>
            <person name="Barrangou R."/>
            <person name="Klaenhammer T.R."/>
            <person name="Caufield P.W."/>
            <person name="Cui Y."/>
            <person name="Zhang H."/>
            <person name="O'Toole P.W."/>
        </authorList>
    </citation>
    <scope>NUCLEOTIDE SEQUENCE [LARGE SCALE GENOMIC DNA]</scope>
    <source>
        <strain evidence="1 2">DSM 24301</strain>
    </source>
</reference>
<accession>A0A0R2MXS0</accession>
<dbReference type="AlphaFoldDB" id="A0A0R2MXS0"/>
<dbReference type="PATRIC" id="fig|1293598.4.peg.1117"/>
<protein>
    <submittedName>
        <fullName evidence="1">Uncharacterized protein</fullName>
    </submittedName>
</protein>
<organism evidence="1 2">
    <name type="scientific">Lacticaseibacillus saniviri JCM 17471 = DSM 24301</name>
    <dbReference type="NCBI Taxonomy" id="1293598"/>
    <lineage>
        <taxon>Bacteria</taxon>
        <taxon>Bacillati</taxon>
        <taxon>Bacillota</taxon>
        <taxon>Bacilli</taxon>
        <taxon>Lactobacillales</taxon>
        <taxon>Lactobacillaceae</taxon>
        <taxon>Lacticaseibacillus</taxon>
    </lineage>
</organism>
<comment type="caution">
    <text evidence="1">The sequence shown here is derived from an EMBL/GenBank/DDBJ whole genome shotgun (WGS) entry which is preliminary data.</text>
</comment>
<evidence type="ECO:0000313" key="1">
    <source>
        <dbReference type="EMBL" id="KRO16621.1"/>
    </source>
</evidence>